<dbReference type="HOGENOM" id="CLU_004945_1_0_0"/>
<protein>
    <submittedName>
        <fullName evidence="14">Subtilisin-like serine protease</fullName>
    </submittedName>
</protein>
<evidence type="ECO:0000256" key="7">
    <source>
        <dbReference type="ARBA" id="ARBA00022825"/>
    </source>
</evidence>
<dbReference type="AlphaFoldDB" id="L0A055"/>
<organism evidence="14 15">
    <name type="scientific">Deinococcus peraridilitoris (strain DSM 19664 / LMG 22246 / CIP 109416 / KR-200)</name>
    <dbReference type="NCBI Taxonomy" id="937777"/>
    <lineage>
        <taxon>Bacteria</taxon>
        <taxon>Thermotogati</taxon>
        <taxon>Deinococcota</taxon>
        <taxon>Deinococci</taxon>
        <taxon>Deinococcales</taxon>
        <taxon>Deinococcaceae</taxon>
        <taxon>Deinococcus</taxon>
    </lineage>
</organism>
<dbReference type="Proteomes" id="UP000010467">
    <property type="component" value="Chromosome"/>
</dbReference>
<dbReference type="InterPro" id="IPR036852">
    <property type="entry name" value="Peptidase_S8/S53_dom_sf"/>
</dbReference>
<feature type="region of interest" description="Disordered" evidence="11">
    <location>
        <begin position="68"/>
        <end position="93"/>
    </location>
</feature>
<dbReference type="InterPro" id="IPR023827">
    <property type="entry name" value="Peptidase_S8_Asp-AS"/>
</dbReference>
<dbReference type="InterPro" id="IPR015500">
    <property type="entry name" value="Peptidase_S8_subtilisin-rel"/>
</dbReference>
<evidence type="ECO:0000256" key="4">
    <source>
        <dbReference type="ARBA" id="ARBA00022670"/>
    </source>
</evidence>
<dbReference type="PROSITE" id="PS51892">
    <property type="entry name" value="SUBTILASE"/>
    <property type="match status" value="1"/>
</dbReference>
<evidence type="ECO:0000313" key="15">
    <source>
        <dbReference type="Proteomes" id="UP000010467"/>
    </source>
</evidence>
<dbReference type="InterPro" id="IPR046450">
    <property type="entry name" value="PA_dom_sf"/>
</dbReference>
<dbReference type="STRING" id="937777.Deipe_1284"/>
<keyword evidence="4 9" id="KW-0645">Protease</keyword>
<dbReference type="RefSeq" id="WP_015235142.1">
    <property type="nucleotide sequence ID" value="NC_019793.1"/>
</dbReference>
<dbReference type="Pfam" id="PF00082">
    <property type="entry name" value="Peptidase_S8"/>
    <property type="match status" value="1"/>
</dbReference>
<dbReference type="eggNOG" id="COG1404">
    <property type="taxonomic scope" value="Bacteria"/>
</dbReference>
<dbReference type="GO" id="GO:0006508">
    <property type="term" value="P:proteolysis"/>
    <property type="evidence" value="ECO:0007669"/>
    <property type="project" value="UniProtKB-KW"/>
</dbReference>
<dbReference type="SUPFAM" id="SSF52743">
    <property type="entry name" value="Subtilisin-like"/>
    <property type="match status" value="1"/>
</dbReference>
<keyword evidence="7 9" id="KW-0720">Serine protease</keyword>
<sequence length="723" mass="73155">MKNWSYSAVLSLSLLLAACGNTNQNASQERVSAAGAAGSASASHDFTEVMRGPEVSRDYAIITFKSPPAAQYEGGQGNLERTKPERGRKLDPNSGAVRAYENFLRNEHAAFRAYLSRVAPGASVVRDYTLTLNGVAVRTNGASLSTLRSGPNVQDAAYVTLYRPMMNRSLSQIGVMSTEGVRTVREDGRGVKVGVIDSGIDDRHEFFNCKGDIQHKVYASGVAGGGTAIVDDHGTHVAGTVAGCETVIGSGPLQGKKLSGVAPAAQLFDYNVFPGFGGGYVAFGGSAFSHDIARAVEDAVRDGMDVVNMSLGGSVQGPRDFLAEAVNAAVDAGVVFTVSAGNSGPNGYTIGSPGSAANALTVGAVTNSHYVGVNVNLGSGTTLGGAVGDFDPFAEKTVSNVGLAVASPILACTAIEGNVAGKIAIVGRGSCAFSTKIRNAQAAGAVGVLVVNNQPGDPSAMGTDGTANQPTIPALMVAQSDGDTLKTAASSGVAASIDGRDPVEVVTQNDGMLAGFSSRGPTPSTGIIKPDVVAPGVNIYSSILGNKYAMFQGTSMAAPHVAGAAALVRQANPDWSALEVKAALATTAVRSAKLKASITSTLEVAARGSGLINVPNALNVPALVTPSNVSFGYHNLGGYSKTQSVALTVRAASGGSVSCSVTATGGVKVSSSTVNASPTATLTVTLDSAAARSGNEEGAVLLNCAGTELYVPWASYLNPPGGR</sequence>
<keyword evidence="3" id="KW-0964">Secreted</keyword>
<evidence type="ECO:0000259" key="13">
    <source>
        <dbReference type="Pfam" id="PF02225"/>
    </source>
</evidence>
<evidence type="ECO:0000256" key="9">
    <source>
        <dbReference type="PROSITE-ProRule" id="PRU01240"/>
    </source>
</evidence>
<evidence type="ECO:0000256" key="1">
    <source>
        <dbReference type="ARBA" id="ARBA00011073"/>
    </source>
</evidence>
<dbReference type="Pfam" id="PF02225">
    <property type="entry name" value="PA"/>
    <property type="match status" value="1"/>
</dbReference>
<feature type="domain" description="Peptidase S8/S53" evidence="12">
    <location>
        <begin position="188"/>
        <end position="591"/>
    </location>
</feature>
<dbReference type="Gene3D" id="3.40.50.200">
    <property type="entry name" value="Peptidase S8/S53 domain"/>
    <property type="match status" value="1"/>
</dbReference>
<evidence type="ECO:0000256" key="2">
    <source>
        <dbReference type="ARBA" id="ARBA00022512"/>
    </source>
</evidence>
<dbReference type="Gene3D" id="3.50.30.30">
    <property type="match status" value="1"/>
</dbReference>
<gene>
    <name evidence="14" type="ordered locus">Deipe_1284</name>
</gene>
<keyword evidence="15" id="KW-1185">Reference proteome</keyword>
<dbReference type="InterPro" id="IPR022398">
    <property type="entry name" value="Peptidase_S8_His-AS"/>
</dbReference>
<evidence type="ECO:0000256" key="5">
    <source>
        <dbReference type="ARBA" id="ARBA00022729"/>
    </source>
</evidence>
<feature type="compositionally biased region" description="Basic and acidic residues" evidence="11">
    <location>
        <begin position="80"/>
        <end position="91"/>
    </location>
</feature>
<comment type="similarity">
    <text evidence="1 9 10">Belongs to the peptidase S8 family.</text>
</comment>
<feature type="domain" description="PA" evidence="13">
    <location>
        <begin position="408"/>
        <end position="485"/>
    </location>
</feature>
<dbReference type="InterPro" id="IPR050131">
    <property type="entry name" value="Peptidase_S8_subtilisin-like"/>
</dbReference>
<dbReference type="GO" id="GO:0004252">
    <property type="term" value="F:serine-type endopeptidase activity"/>
    <property type="evidence" value="ECO:0007669"/>
    <property type="project" value="UniProtKB-UniRule"/>
</dbReference>
<evidence type="ECO:0000259" key="12">
    <source>
        <dbReference type="Pfam" id="PF00082"/>
    </source>
</evidence>
<feature type="active site" description="Charge relay system" evidence="8 9">
    <location>
        <position position="555"/>
    </location>
</feature>
<evidence type="ECO:0000256" key="8">
    <source>
        <dbReference type="PIRSR" id="PIRSR615500-1"/>
    </source>
</evidence>
<dbReference type="PROSITE" id="PS51257">
    <property type="entry name" value="PROKAR_LIPOPROTEIN"/>
    <property type="match status" value="1"/>
</dbReference>
<feature type="active site" description="Charge relay system" evidence="8 9">
    <location>
        <position position="233"/>
    </location>
</feature>
<dbReference type="PROSITE" id="PS00136">
    <property type="entry name" value="SUBTILASE_ASP"/>
    <property type="match status" value="1"/>
</dbReference>
<keyword evidence="5" id="KW-0732">Signal</keyword>
<dbReference type="PATRIC" id="fig|937777.3.peg.1286"/>
<evidence type="ECO:0000256" key="11">
    <source>
        <dbReference type="SAM" id="MobiDB-lite"/>
    </source>
</evidence>
<evidence type="ECO:0000256" key="3">
    <source>
        <dbReference type="ARBA" id="ARBA00022525"/>
    </source>
</evidence>
<evidence type="ECO:0000313" key="14">
    <source>
        <dbReference type="EMBL" id="AFZ66834.1"/>
    </source>
</evidence>
<dbReference type="InterPro" id="IPR000209">
    <property type="entry name" value="Peptidase_S8/S53_dom"/>
</dbReference>
<dbReference type="MEROPS" id="S08.108"/>
<dbReference type="InterPro" id="IPR003137">
    <property type="entry name" value="PA_domain"/>
</dbReference>
<dbReference type="InterPro" id="IPR023828">
    <property type="entry name" value="Peptidase_S8_Ser-AS"/>
</dbReference>
<dbReference type="CDD" id="cd04818">
    <property type="entry name" value="PA_subtilisin_1"/>
    <property type="match status" value="1"/>
</dbReference>
<dbReference type="PROSITE" id="PS00138">
    <property type="entry name" value="SUBTILASE_SER"/>
    <property type="match status" value="1"/>
</dbReference>
<evidence type="ECO:0000256" key="10">
    <source>
        <dbReference type="RuleBase" id="RU003355"/>
    </source>
</evidence>
<keyword evidence="6 9" id="KW-0378">Hydrolase</keyword>
<dbReference type="SUPFAM" id="SSF52025">
    <property type="entry name" value="PA domain"/>
    <property type="match status" value="1"/>
</dbReference>
<dbReference type="OrthoDB" id="9762689at2"/>
<proteinExistence type="inferred from homology"/>
<name>L0A055_DEIPD</name>
<evidence type="ECO:0000256" key="6">
    <source>
        <dbReference type="ARBA" id="ARBA00022801"/>
    </source>
</evidence>
<dbReference type="PANTHER" id="PTHR43806:SF65">
    <property type="entry name" value="SERINE PROTEASE APRX"/>
    <property type="match status" value="1"/>
</dbReference>
<dbReference type="PRINTS" id="PR00723">
    <property type="entry name" value="SUBTILISIN"/>
</dbReference>
<feature type="active site" description="Charge relay system" evidence="8 9">
    <location>
        <position position="197"/>
    </location>
</feature>
<dbReference type="KEGG" id="dpd:Deipe_1284"/>
<dbReference type="EMBL" id="CP003382">
    <property type="protein sequence ID" value="AFZ66834.1"/>
    <property type="molecule type" value="Genomic_DNA"/>
</dbReference>
<dbReference type="PANTHER" id="PTHR43806">
    <property type="entry name" value="PEPTIDASE S8"/>
    <property type="match status" value="1"/>
</dbReference>
<dbReference type="PROSITE" id="PS00137">
    <property type="entry name" value="SUBTILASE_HIS"/>
    <property type="match status" value="1"/>
</dbReference>
<reference evidence="15" key="1">
    <citation type="submission" date="2012-03" db="EMBL/GenBank/DDBJ databases">
        <title>Complete sequence of chromosome of Deinococcus peraridilitoris DSM 19664.</title>
        <authorList>
            <person name="Lucas S."/>
            <person name="Copeland A."/>
            <person name="Lapidus A."/>
            <person name="Glavina del Rio T."/>
            <person name="Dalin E."/>
            <person name="Tice H."/>
            <person name="Bruce D."/>
            <person name="Goodwin L."/>
            <person name="Pitluck S."/>
            <person name="Peters L."/>
            <person name="Mikhailova N."/>
            <person name="Lu M."/>
            <person name="Kyrpides N."/>
            <person name="Mavromatis K."/>
            <person name="Ivanova N."/>
            <person name="Brettin T."/>
            <person name="Detter J.C."/>
            <person name="Han C."/>
            <person name="Larimer F."/>
            <person name="Land M."/>
            <person name="Hauser L."/>
            <person name="Markowitz V."/>
            <person name="Cheng J.-F."/>
            <person name="Hugenholtz P."/>
            <person name="Woyke T."/>
            <person name="Wu D."/>
            <person name="Pukall R."/>
            <person name="Steenblock K."/>
            <person name="Brambilla E."/>
            <person name="Klenk H.-P."/>
            <person name="Eisen J.A."/>
        </authorList>
    </citation>
    <scope>NUCLEOTIDE SEQUENCE [LARGE SCALE GENOMIC DNA]</scope>
    <source>
        <strain evidence="15">DSM 19664 / LMG 22246 / CIP 109416 / KR-200</strain>
    </source>
</reference>
<accession>L0A055</accession>
<keyword evidence="2" id="KW-0134">Cell wall</keyword>